<dbReference type="SUPFAM" id="SSF56801">
    <property type="entry name" value="Acetyl-CoA synthetase-like"/>
    <property type="match status" value="1"/>
</dbReference>
<feature type="domain" description="AMP-dependent synthetase/ligase" evidence="1">
    <location>
        <begin position="19"/>
        <end position="384"/>
    </location>
</feature>
<dbReference type="InterPro" id="IPR045851">
    <property type="entry name" value="AMP-bd_C_sf"/>
</dbReference>
<dbReference type="EMBL" id="JACCBW010000001">
    <property type="protein sequence ID" value="NYE35522.1"/>
    <property type="molecule type" value="Genomic_DNA"/>
</dbReference>
<sequence length="538" mass="57716">MVTTPVGTGTRTRLHHLVEQQAVARGGRMALTHGSTSLTYHELWERVAAFGAVLAGLGLERGERVAVFLDKRPETVAAVFGTSVADGVFVPVNPVLKGPQVSYILSDCQVRVLVTSRQRWEAVREDAKACASLAHVVLVDGVPDAAGAADQPSVHPLSSLLTSVEPLPPRGSTVDLDVAAILYTSGSTGRPKGVVLSHRNMVVGAESVSTYLANTEDDVILSALPLSFDAGLSQLTTAFAVGAHVVLLNYLLPRDVPRLCAKHGVTGLTCVPPLWLQIAAVEWPPEATASMRYLANTGGRMPRATLDRLREIFPDAEPYLMYGLTEAFRSTYLEPAQVDARPDSIGKAIPNAEILVVRPDGTPCDPGEEGELVHRGPLVALGYWGNAEKTAERFKPVPGPSSEWRAPELAVWSGDRVVADDEGFLYFVGRTDDMIKTSGYRASPTEIEEVVYDTGLVTDAVALGLPDPALGHRVVLVVSPYGDDVDVDELLAILRRTLPLYLVPAEVVVRTELPRGPNGKFDRVLLREQLTAGAGEQA</sequence>
<evidence type="ECO:0000313" key="4">
    <source>
        <dbReference type="Proteomes" id="UP000549911"/>
    </source>
</evidence>
<organism evidence="3 4">
    <name type="scientific">Nocardioides cavernae</name>
    <dbReference type="NCBI Taxonomy" id="1921566"/>
    <lineage>
        <taxon>Bacteria</taxon>
        <taxon>Bacillati</taxon>
        <taxon>Actinomycetota</taxon>
        <taxon>Actinomycetes</taxon>
        <taxon>Propionibacteriales</taxon>
        <taxon>Nocardioidaceae</taxon>
        <taxon>Nocardioides</taxon>
    </lineage>
</organism>
<dbReference type="InterPro" id="IPR017529">
    <property type="entry name" value="AcylCoA_ligase_PEP_1"/>
</dbReference>
<reference evidence="3 4" key="2">
    <citation type="submission" date="2020-08" db="EMBL/GenBank/DDBJ databases">
        <title>The Agave Microbiome: Exploring the role of microbial communities in plant adaptations to desert environments.</title>
        <authorList>
            <person name="Partida-Martinez L.P."/>
        </authorList>
    </citation>
    <scope>NUCLEOTIDE SEQUENCE [LARGE SCALE GENOMIC DNA]</scope>
    <source>
        <strain evidence="3 4">AT2.17</strain>
    </source>
</reference>
<dbReference type="PANTHER" id="PTHR43767:SF10">
    <property type="entry name" value="SURFACTIN SYNTHASE SUBUNIT 1"/>
    <property type="match status" value="1"/>
</dbReference>
<keyword evidence="4" id="KW-1185">Reference proteome</keyword>
<dbReference type="PANTHER" id="PTHR43767">
    <property type="entry name" value="LONG-CHAIN-FATTY-ACID--COA LIGASE"/>
    <property type="match status" value="1"/>
</dbReference>
<dbReference type="Pfam" id="PF00501">
    <property type="entry name" value="AMP-binding"/>
    <property type="match status" value="1"/>
</dbReference>
<dbReference type="InterPro" id="IPR042099">
    <property type="entry name" value="ANL_N_sf"/>
</dbReference>
<comment type="caution">
    <text evidence="3">The sequence shown here is derived from an EMBL/GenBank/DDBJ whole genome shotgun (WGS) entry which is preliminary data.</text>
</comment>
<dbReference type="Proteomes" id="UP000549911">
    <property type="component" value="Unassembled WGS sequence"/>
</dbReference>
<dbReference type="Gene3D" id="3.30.300.30">
    <property type="match status" value="1"/>
</dbReference>
<dbReference type="AlphaFoldDB" id="A0A7Y9H072"/>
<dbReference type="InterPro" id="IPR050237">
    <property type="entry name" value="ATP-dep_AMP-bd_enzyme"/>
</dbReference>
<dbReference type="NCBIfam" id="TIGR03098">
    <property type="entry name" value="ligase_PEP_1"/>
    <property type="match status" value="1"/>
</dbReference>
<evidence type="ECO:0000313" key="3">
    <source>
        <dbReference type="EMBL" id="NYE35522.1"/>
    </source>
</evidence>
<accession>A0A7Y9H072</accession>
<reference evidence="3 4" key="1">
    <citation type="submission" date="2020-07" db="EMBL/GenBank/DDBJ databases">
        <authorList>
            <person name="Partida-Martinez L."/>
            <person name="Huntemann M."/>
            <person name="Clum A."/>
            <person name="Wang J."/>
            <person name="Palaniappan K."/>
            <person name="Ritter S."/>
            <person name="Chen I.-M."/>
            <person name="Stamatis D."/>
            <person name="Reddy T."/>
            <person name="O'Malley R."/>
            <person name="Daum C."/>
            <person name="Shapiro N."/>
            <person name="Ivanova N."/>
            <person name="Kyrpides N."/>
            <person name="Woyke T."/>
        </authorList>
    </citation>
    <scope>NUCLEOTIDE SEQUENCE [LARGE SCALE GENOMIC DNA]</scope>
    <source>
        <strain evidence="3 4">AT2.17</strain>
    </source>
</reference>
<gene>
    <name evidence="3" type="ORF">F4692_000626</name>
</gene>
<dbReference type="Pfam" id="PF13193">
    <property type="entry name" value="AMP-binding_C"/>
    <property type="match status" value="1"/>
</dbReference>
<dbReference type="InterPro" id="IPR025110">
    <property type="entry name" value="AMP-bd_C"/>
</dbReference>
<feature type="domain" description="AMP-binding enzyme C-terminal" evidence="2">
    <location>
        <begin position="446"/>
        <end position="520"/>
    </location>
</feature>
<dbReference type="GO" id="GO:0016877">
    <property type="term" value="F:ligase activity, forming carbon-sulfur bonds"/>
    <property type="evidence" value="ECO:0007669"/>
    <property type="project" value="UniProtKB-ARBA"/>
</dbReference>
<dbReference type="Gene3D" id="3.40.50.12780">
    <property type="entry name" value="N-terminal domain of ligase-like"/>
    <property type="match status" value="1"/>
</dbReference>
<evidence type="ECO:0000259" key="1">
    <source>
        <dbReference type="Pfam" id="PF00501"/>
    </source>
</evidence>
<keyword evidence="3" id="KW-0436">Ligase</keyword>
<proteinExistence type="predicted"/>
<name>A0A7Y9H072_9ACTN</name>
<dbReference type="InterPro" id="IPR000873">
    <property type="entry name" value="AMP-dep_synth/lig_dom"/>
</dbReference>
<dbReference type="InterPro" id="IPR020845">
    <property type="entry name" value="AMP-binding_CS"/>
</dbReference>
<protein>
    <submittedName>
        <fullName evidence="3">Acyl-CoA ligase (AMP-forming) (Exosortase A-associated)</fullName>
    </submittedName>
</protein>
<dbReference type="PROSITE" id="PS00455">
    <property type="entry name" value="AMP_BINDING"/>
    <property type="match status" value="1"/>
</dbReference>
<dbReference type="RefSeq" id="WP_218858135.1">
    <property type="nucleotide sequence ID" value="NZ_JACCBW010000001.1"/>
</dbReference>
<evidence type="ECO:0000259" key="2">
    <source>
        <dbReference type="Pfam" id="PF13193"/>
    </source>
</evidence>